<proteinExistence type="predicted"/>
<dbReference type="EMBL" id="QSJD01000008">
    <property type="protein sequence ID" value="RHD50185.1"/>
    <property type="molecule type" value="Genomic_DNA"/>
</dbReference>
<reference evidence="1 2" key="1">
    <citation type="submission" date="2018-08" db="EMBL/GenBank/DDBJ databases">
        <title>A genome reference for cultivated species of the human gut microbiota.</title>
        <authorList>
            <person name="Zou Y."/>
            <person name="Xue W."/>
            <person name="Luo G."/>
        </authorList>
    </citation>
    <scope>NUCLEOTIDE SEQUENCE [LARGE SCALE GENOMIC DNA]</scope>
    <source>
        <strain evidence="1 2">AM31-16AC</strain>
    </source>
</reference>
<gene>
    <name evidence="1" type="ORF">DW794_06820</name>
</gene>
<protein>
    <submittedName>
        <fullName evidence="1">Uncharacterized protein</fullName>
    </submittedName>
</protein>
<evidence type="ECO:0000313" key="2">
    <source>
        <dbReference type="Proteomes" id="UP000284689"/>
    </source>
</evidence>
<comment type="caution">
    <text evidence="1">The sequence shown here is derived from an EMBL/GenBank/DDBJ whole genome shotgun (WGS) entry which is preliminary data.</text>
</comment>
<name>A0A414FMD8_9BACE</name>
<dbReference type="RefSeq" id="WP_122264367.1">
    <property type="nucleotide sequence ID" value="NZ_QSJD01000008.1"/>
</dbReference>
<sequence length="86" mass="9864">MAYFPLNINEELADLLRSATELNGLLNSYVKKHFKGLDYQDWQEYPAKQIAEMQDSTLDIMSDLSDIIGYDIAQQAHAELNKEVKV</sequence>
<dbReference type="Proteomes" id="UP000284689">
    <property type="component" value="Unassembled WGS sequence"/>
</dbReference>
<dbReference type="AlphaFoldDB" id="A0A414FMD8"/>
<accession>A0A414FMD8</accession>
<evidence type="ECO:0000313" key="1">
    <source>
        <dbReference type="EMBL" id="RHD50185.1"/>
    </source>
</evidence>
<organism evidence="1 2">
    <name type="scientific">Bacteroides caccae</name>
    <dbReference type="NCBI Taxonomy" id="47678"/>
    <lineage>
        <taxon>Bacteria</taxon>
        <taxon>Pseudomonadati</taxon>
        <taxon>Bacteroidota</taxon>
        <taxon>Bacteroidia</taxon>
        <taxon>Bacteroidales</taxon>
        <taxon>Bacteroidaceae</taxon>
        <taxon>Bacteroides</taxon>
    </lineage>
</organism>